<protein>
    <submittedName>
        <fullName evidence="1">Uncharacterized protein</fullName>
    </submittedName>
</protein>
<reference evidence="1 2" key="1">
    <citation type="submission" date="2017-02" db="EMBL/GenBank/DDBJ databases">
        <title>Draft genome sequence of Moraxella lincolnii CCUG 9405T type strain.</title>
        <authorList>
            <person name="Salva-Serra F."/>
            <person name="Engstrom-Jakobsson H."/>
            <person name="Thorell K."/>
            <person name="Jaen-Luchoro D."/>
            <person name="Gonzales-Siles L."/>
            <person name="Karlsson R."/>
            <person name="Yazdan S."/>
            <person name="Boulund F."/>
            <person name="Johnning A."/>
            <person name="Engstrand L."/>
            <person name="Kristiansson E."/>
            <person name="Moore E."/>
        </authorList>
    </citation>
    <scope>NUCLEOTIDE SEQUENCE [LARGE SCALE GENOMIC DNA]</scope>
    <source>
        <strain evidence="1 2">CCUG 9405</strain>
    </source>
</reference>
<name>A0A1T0CB57_9GAMM</name>
<dbReference type="Proteomes" id="UP000191094">
    <property type="component" value="Unassembled WGS sequence"/>
</dbReference>
<sequence length="61" mass="7317">MLGLYYEGFLIIFLHTQPKLLHQFFINHWQSVTKNNHDADVNSFFYGNINEWLLTFSLQPD</sequence>
<evidence type="ECO:0000313" key="2">
    <source>
        <dbReference type="Proteomes" id="UP000191094"/>
    </source>
</evidence>
<evidence type="ECO:0000313" key="1">
    <source>
        <dbReference type="EMBL" id="OOS19578.1"/>
    </source>
</evidence>
<organism evidence="1 2">
    <name type="scientific">Lwoffella lincolnii</name>
    <dbReference type="NCBI Taxonomy" id="90241"/>
    <lineage>
        <taxon>Bacteria</taxon>
        <taxon>Pseudomonadati</taxon>
        <taxon>Pseudomonadota</taxon>
        <taxon>Gammaproteobacteria</taxon>
        <taxon>Moraxellales</taxon>
        <taxon>Moraxellaceae</taxon>
        <taxon>Lwoffella</taxon>
    </lineage>
</organism>
<proteinExistence type="predicted"/>
<accession>A0A1T0CB57</accession>
<gene>
    <name evidence="1" type="ORF">B0682_08535</name>
</gene>
<dbReference type="STRING" id="90241.B0682_08535"/>
<dbReference type="AlphaFoldDB" id="A0A1T0CB57"/>
<keyword evidence="2" id="KW-1185">Reference proteome</keyword>
<dbReference type="EMBL" id="MUYT01000015">
    <property type="protein sequence ID" value="OOS19578.1"/>
    <property type="molecule type" value="Genomic_DNA"/>
</dbReference>
<comment type="caution">
    <text evidence="1">The sequence shown here is derived from an EMBL/GenBank/DDBJ whole genome shotgun (WGS) entry which is preliminary data.</text>
</comment>